<evidence type="ECO:0000259" key="1">
    <source>
        <dbReference type="PROSITE" id="PS51832"/>
    </source>
</evidence>
<dbReference type="SUPFAM" id="SSF109604">
    <property type="entry name" value="HD-domain/PDEase-like"/>
    <property type="match status" value="1"/>
</dbReference>
<dbReference type="PROSITE" id="PS51832">
    <property type="entry name" value="HD_GYP"/>
    <property type="match status" value="1"/>
</dbReference>
<feature type="domain" description="HD-GYP" evidence="1">
    <location>
        <begin position="103"/>
        <end position="299"/>
    </location>
</feature>
<evidence type="ECO:0000313" key="2">
    <source>
        <dbReference type="EMBL" id="OIQ75063.1"/>
    </source>
</evidence>
<accession>A0A1J5Q507</accession>
<dbReference type="PANTHER" id="PTHR43155:SF2">
    <property type="entry name" value="CYCLIC DI-GMP PHOSPHODIESTERASE PA4108"/>
    <property type="match status" value="1"/>
</dbReference>
<dbReference type="CDD" id="cd00077">
    <property type="entry name" value="HDc"/>
    <property type="match status" value="1"/>
</dbReference>
<dbReference type="GO" id="GO:0071111">
    <property type="term" value="F:cyclic-guanylate-specific phosphodiesterase activity"/>
    <property type="evidence" value="ECO:0007669"/>
    <property type="project" value="UniProtKB-EC"/>
</dbReference>
<protein>
    <submittedName>
        <fullName evidence="2">Cyclic di-GMP phosphodiesterase response regulator RpfG</fullName>
        <ecNumber evidence="2">3.1.4.52</ecNumber>
    </submittedName>
</protein>
<comment type="caution">
    <text evidence="2">The sequence shown here is derived from an EMBL/GenBank/DDBJ whole genome shotgun (WGS) entry which is preliminary data.</text>
</comment>
<dbReference type="InterPro" id="IPR003607">
    <property type="entry name" value="HD/PDEase_dom"/>
</dbReference>
<dbReference type="EMBL" id="MLJW01002289">
    <property type="protein sequence ID" value="OIQ75063.1"/>
    <property type="molecule type" value="Genomic_DNA"/>
</dbReference>
<proteinExistence type="predicted"/>
<reference evidence="2" key="1">
    <citation type="submission" date="2016-10" db="EMBL/GenBank/DDBJ databases">
        <title>Sequence of Gallionella enrichment culture.</title>
        <authorList>
            <person name="Poehlein A."/>
            <person name="Muehling M."/>
            <person name="Daniel R."/>
        </authorList>
    </citation>
    <scope>NUCLEOTIDE SEQUENCE</scope>
</reference>
<dbReference type="InterPro" id="IPR037522">
    <property type="entry name" value="HD_GYP_dom"/>
</dbReference>
<dbReference type="Pfam" id="PF13487">
    <property type="entry name" value="HD_5"/>
    <property type="match status" value="1"/>
</dbReference>
<dbReference type="PANTHER" id="PTHR43155">
    <property type="entry name" value="CYCLIC DI-GMP PHOSPHODIESTERASE PA4108-RELATED"/>
    <property type="match status" value="1"/>
</dbReference>
<dbReference type="AlphaFoldDB" id="A0A1J5Q507"/>
<keyword evidence="2" id="KW-0378">Hydrolase</keyword>
<name>A0A1J5Q507_9ZZZZ</name>
<sequence length="378" mass="41898">MKKTRLEHGRVALGEPLPFSLYDDCNRLMLKHGEILQSQSQLDRLIERGLFFDEIFEETPQKAAERVPIYARVSELAATFEFLIDNAAPDYGGALEVAGQIRELCELDADAALANVQLDLTGRPSLRQSFRAAVLTELLLKRLGHSDEIRRHAVAGALTMNIGILDLQDLLYEQSDALTLEQKQAIVTHPRAAIKLLREQGIDHPVWLDVVEHHHEMIDGSGYPKRLLKDDLSIESQVVSLADRYCAMIAPRKHRAGLLPSIAVKELLSRQSATLDPSLATAFLKELGIYPPGTVVSLANGEVAIVVKRLLKLEHPMVRSLRSLQGIRYTDPPKRVTSAPAYAIKEALEADMAKGFDLAMLWRPIQVDEADNEATGAG</sequence>
<dbReference type="Gene3D" id="1.10.3210.10">
    <property type="entry name" value="Hypothetical protein af1432"/>
    <property type="match status" value="1"/>
</dbReference>
<dbReference type="EC" id="3.1.4.52" evidence="2"/>
<organism evidence="2">
    <name type="scientific">mine drainage metagenome</name>
    <dbReference type="NCBI Taxonomy" id="410659"/>
    <lineage>
        <taxon>unclassified sequences</taxon>
        <taxon>metagenomes</taxon>
        <taxon>ecological metagenomes</taxon>
    </lineage>
</organism>
<gene>
    <name evidence="2" type="primary">rpfG_87</name>
    <name evidence="2" type="ORF">GALL_432700</name>
</gene>